<evidence type="ECO:0000313" key="1">
    <source>
        <dbReference type="EMBL" id="SVC94379.1"/>
    </source>
</evidence>
<reference evidence="1" key="1">
    <citation type="submission" date="2018-05" db="EMBL/GenBank/DDBJ databases">
        <authorList>
            <person name="Lanie J.A."/>
            <person name="Ng W.-L."/>
            <person name="Kazmierczak K.M."/>
            <person name="Andrzejewski T.M."/>
            <person name="Davidsen T.M."/>
            <person name="Wayne K.J."/>
            <person name="Tettelin H."/>
            <person name="Glass J.I."/>
            <person name="Rusch D."/>
            <person name="Podicherti R."/>
            <person name="Tsui H.-C.T."/>
            <person name="Winkler M.E."/>
        </authorList>
    </citation>
    <scope>NUCLEOTIDE SEQUENCE</scope>
</reference>
<gene>
    <name evidence="1" type="ORF">METZ01_LOCUS347233</name>
</gene>
<name>A0A382R9K7_9ZZZZ</name>
<dbReference type="Gene3D" id="3.40.50.150">
    <property type="entry name" value="Vaccinia Virus protein VP39"/>
    <property type="match status" value="1"/>
</dbReference>
<dbReference type="SUPFAM" id="SSF53335">
    <property type="entry name" value="S-adenosyl-L-methionine-dependent methyltransferases"/>
    <property type="match status" value="1"/>
</dbReference>
<organism evidence="1">
    <name type="scientific">marine metagenome</name>
    <dbReference type="NCBI Taxonomy" id="408172"/>
    <lineage>
        <taxon>unclassified sequences</taxon>
        <taxon>metagenomes</taxon>
        <taxon>ecological metagenomes</taxon>
    </lineage>
</organism>
<protein>
    <recommendedName>
        <fullName evidence="2">Methyltransferase domain-containing protein</fullName>
    </recommendedName>
</protein>
<dbReference type="AlphaFoldDB" id="A0A382R9K7"/>
<sequence>MFENKFYKLKRLFYYIYGEHFFKRLDYNWSNYPSRFEIIQKIINKNKYESYLEIGCDKNVNFSKIEAKEKIGVDPISGGTIRMTSDDFFKTNTKKFDFVFIDGLHIYEQVRKDIINSVKFLNSNGIIILHDCLPTKIWNQIVPRIYKGWNGDVWKAIVEARTMKNIDTYTCKADHGLGIILKRPNRNLLTINTGNFKKLKFKDYYTNHKSYMNLIEVSDIARVLL</sequence>
<dbReference type="EMBL" id="UINC01120105">
    <property type="protein sequence ID" value="SVC94379.1"/>
    <property type="molecule type" value="Genomic_DNA"/>
</dbReference>
<dbReference type="InterPro" id="IPR029063">
    <property type="entry name" value="SAM-dependent_MTases_sf"/>
</dbReference>
<accession>A0A382R9K7</accession>
<proteinExistence type="predicted"/>
<evidence type="ECO:0008006" key="2">
    <source>
        <dbReference type="Google" id="ProtNLM"/>
    </source>
</evidence>
<dbReference type="Pfam" id="PF13578">
    <property type="entry name" value="Methyltransf_24"/>
    <property type="match status" value="1"/>
</dbReference>